<reference evidence="2" key="1">
    <citation type="submission" date="2021-06" db="EMBL/GenBank/DDBJ databases">
        <authorList>
            <person name="Kallberg Y."/>
            <person name="Tangrot J."/>
            <person name="Rosling A."/>
        </authorList>
    </citation>
    <scope>NUCLEOTIDE SEQUENCE</scope>
    <source>
        <strain evidence="2">CL551</strain>
    </source>
</reference>
<evidence type="ECO:0000313" key="3">
    <source>
        <dbReference type="Proteomes" id="UP000789342"/>
    </source>
</evidence>
<feature type="compositionally biased region" description="Polar residues" evidence="1">
    <location>
        <begin position="377"/>
        <end position="388"/>
    </location>
</feature>
<feature type="non-terminal residue" evidence="2">
    <location>
        <position position="747"/>
    </location>
</feature>
<name>A0A9N9HIN6_9GLOM</name>
<dbReference type="OrthoDB" id="1932706at2759"/>
<gene>
    <name evidence="2" type="ORF">AMORRO_LOCUS11655</name>
</gene>
<comment type="caution">
    <text evidence="2">The sequence shown here is derived from an EMBL/GenBank/DDBJ whole genome shotgun (WGS) entry which is preliminary data.</text>
</comment>
<accession>A0A9N9HIN6</accession>
<evidence type="ECO:0000313" key="2">
    <source>
        <dbReference type="EMBL" id="CAG8691559.1"/>
    </source>
</evidence>
<feature type="compositionally biased region" description="Polar residues" evidence="1">
    <location>
        <begin position="474"/>
        <end position="483"/>
    </location>
</feature>
<feature type="region of interest" description="Disordered" evidence="1">
    <location>
        <begin position="46"/>
        <end position="65"/>
    </location>
</feature>
<keyword evidence="3" id="KW-1185">Reference proteome</keyword>
<dbReference type="EMBL" id="CAJVPV010015389">
    <property type="protein sequence ID" value="CAG8691559.1"/>
    <property type="molecule type" value="Genomic_DNA"/>
</dbReference>
<organism evidence="2 3">
    <name type="scientific">Acaulospora morrowiae</name>
    <dbReference type="NCBI Taxonomy" id="94023"/>
    <lineage>
        <taxon>Eukaryota</taxon>
        <taxon>Fungi</taxon>
        <taxon>Fungi incertae sedis</taxon>
        <taxon>Mucoromycota</taxon>
        <taxon>Glomeromycotina</taxon>
        <taxon>Glomeromycetes</taxon>
        <taxon>Diversisporales</taxon>
        <taxon>Acaulosporaceae</taxon>
        <taxon>Acaulospora</taxon>
    </lineage>
</organism>
<sequence>KKRKLNSYEQKQADAKRVKQETMMLMMDDRHGKDFKPEFNQVRYFRDQKDASNKGKKRADLEPPTELGRGVTLSIQKKPFGTMFRTLTFERRCSSVEIDNNEPVEMLYTLVYIYRDSNDKHMVVVHTVDERELKISSEYGNFMRSMDSKIYHAKLDDSKATLKCELENTTDYQIFIKSFVVLYGMSNTLRFDSEGNEKVLVDTIAQLTNDYSNKLSEIPNTRGKQPYQIIEFLAENPPLGIDSSQFDFKIDENETIKIESINDLVKAAAIKNSQNKMGDQAAMPPPPRPIRRVSRPMPLTHSPKSQVVQLQQPQPLPNSQQIPIQNIASPIPIQNSPIQQIQQMVLQIPNHPIQNPQNQQMLLQFSQTAQQTAQFSSNRPIPATSQVQMAPKPQLAPAKRPRRKNSKQLDTANQPESPSHSGQFHLHPQMMMQIPGEQNQSTNQSSAPSPAQTPVQIGMQSAQHSAPGTPMLISGQNQQSDISHNQLQGTPMQMQEQIQIQPSQLSTPNTPIQIAMKTQAQQSNPGTPTQIHTYVQVQGDSNSVAGPSASVPIQIQGIQGHPSVPRPIPIPQQPKSGIQIHAAPVSKENQVQTNNQATQINSGQVMIGQIGNNQTVMTQMQYAQLQSQLANRLPNQSINRRLINVNVPGMQNIRLQQPYLDPLQQPQFQINPQMQMDIQDPSQIQQIQQIQQRIQMQQIMLQRIQGSQGIIARPNIMVPQQRIIDNSPRQMGNQWVYHPSHPGQQPQ</sequence>
<feature type="compositionally biased region" description="Basic and acidic residues" evidence="1">
    <location>
        <begin position="46"/>
        <end position="61"/>
    </location>
</feature>
<feature type="compositionally biased region" description="Polar residues" evidence="1">
    <location>
        <begin position="436"/>
        <end position="466"/>
    </location>
</feature>
<dbReference type="AlphaFoldDB" id="A0A9N9HIN6"/>
<proteinExistence type="predicted"/>
<feature type="region of interest" description="Disordered" evidence="1">
    <location>
        <begin position="436"/>
        <end position="483"/>
    </location>
</feature>
<feature type="compositionally biased region" description="Polar residues" evidence="1">
    <location>
        <begin position="408"/>
        <end position="422"/>
    </location>
</feature>
<evidence type="ECO:0000256" key="1">
    <source>
        <dbReference type="SAM" id="MobiDB-lite"/>
    </source>
</evidence>
<dbReference type="Proteomes" id="UP000789342">
    <property type="component" value="Unassembled WGS sequence"/>
</dbReference>
<feature type="region of interest" description="Disordered" evidence="1">
    <location>
        <begin position="371"/>
        <end position="424"/>
    </location>
</feature>
<protein>
    <submittedName>
        <fullName evidence="2">7241_t:CDS:1</fullName>
    </submittedName>
</protein>